<protein>
    <submittedName>
        <fullName evidence="2">Uncharacterized protein</fullName>
    </submittedName>
</protein>
<evidence type="ECO:0000256" key="1">
    <source>
        <dbReference type="SAM" id="MobiDB-lite"/>
    </source>
</evidence>
<organism evidence="2 3">
    <name type="scientific">Terfezia boudieri ATCC MYA-4762</name>
    <dbReference type="NCBI Taxonomy" id="1051890"/>
    <lineage>
        <taxon>Eukaryota</taxon>
        <taxon>Fungi</taxon>
        <taxon>Dikarya</taxon>
        <taxon>Ascomycota</taxon>
        <taxon>Pezizomycotina</taxon>
        <taxon>Pezizomycetes</taxon>
        <taxon>Pezizales</taxon>
        <taxon>Pezizaceae</taxon>
        <taxon>Terfezia</taxon>
    </lineage>
</organism>
<dbReference type="Proteomes" id="UP000267821">
    <property type="component" value="Unassembled WGS sequence"/>
</dbReference>
<feature type="region of interest" description="Disordered" evidence="1">
    <location>
        <begin position="1"/>
        <end position="32"/>
    </location>
</feature>
<accession>A0A3N4LNK1</accession>
<dbReference type="InParanoid" id="A0A3N4LNK1"/>
<evidence type="ECO:0000313" key="2">
    <source>
        <dbReference type="EMBL" id="RPB24420.1"/>
    </source>
</evidence>
<keyword evidence="3" id="KW-1185">Reference proteome</keyword>
<proteinExistence type="predicted"/>
<dbReference type="AlphaFoldDB" id="A0A3N4LNK1"/>
<gene>
    <name evidence="2" type="ORF">L211DRAFT_837335</name>
</gene>
<dbReference type="EMBL" id="ML121541">
    <property type="protein sequence ID" value="RPB24420.1"/>
    <property type="molecule type" value="Genomic_DNA"/>
</dbReference>
<evidence type="ECO:0000313" key="3">
    <source>
        <dbReference type="Proteomes" id="UP000267821"/>
    </source>
</evidence>
<name>A0A3N4LNK1_9PEZI</name>
<reference evidence="2 3" key="1">
    <citation type="journal article" date="2018" name="Nat. Ecol. Evol.">
        <title>Pezizomycetes genomes reveal the molecular basis of ectomycorrhizal truffle lifestyle.</title>
        <authorList>
            <person name="Murat C."/>
            <person name="Payen T."/>
            <person name="Noel B."/>
            <person name="Kuo A."/>
            <person name="Morin E."/>
            <person name="Chen J."/>
            <person name="Kohler A."/>
            <person name="Krizsan K."/>
            <person name="Balestrini R."/>
            <person name="Da Silva C."/>
            <person name="Montanini B."/>
            <person name="Hainaut M."/>
            <person name="Levati E."/>
            <person name="Barry K.W."/>
            <person name="Belfiori B."/>
            <person name="Cichocki N."/>
            <person name="Clum A."/>
            <person name="Dockter R.B."/>
            <person name="Fauchery L."/>
            <person name="Guy J."/>
            <person name="Iotti M."/>
            <person name="Le Tacon F."/>
            <person name="Lindquist E.A."/>
            <person name="Lipzen A."/>
            <person name="Malagnac F."/>
            <person name="Mello A."/>
            <person name="Molinier V."/>
            <person name="Miyauchi S."/>
            <person name="Poulain J."/>
            <person name="Riccioni C."/>
            <person name="Rubini A."/>
            <person name="Sitrit Y."/>
            <person name="Splivallo R."/>
            <person name="Traeger S."/>
            <person name="Wang M."/>
            <person name="Zifcakova L."/>
            <person name="Wipf D."/>
            <person name="Zambonelli A."/>
            <person name="Paolocci F."/>
            <person name="Nowrousian M."/>
            <person name="Ottonello S."/>
            <person name="Baldrian P."/>
            <person name="Spatafora J.W."/>
            <person name="Henrissat B."/>
            <person name="Nagy L.G."/>
            <person name="Aury J.M."/>
            <person name="Wincker P."/>
            <person name="Grigoriev I.V."/>
            <person name="Bonfante P."/>
            <person name="Martin F.M."/>
        </authorList>
    </citation>
    <scope>NUCLEOTIDE SEQUENCE [LARGE SCALE GENOMIC DNA]</scope>
    <source>
        <strain evidence="2 3">ATCC MYA-4762</strain>
    </source>
</reference>
<sequence>MTYPESPSQPYHNSTNPGPHTSSIQTPQHSISNPIMVVSQSQYHFIPFTPT</sequence>